<evidence type="ECO:0000256" key="5">
    <source>
        <dbReference type="ARBA" id="ARBA00010190"/>
    </source>
</evidence>
<comment type="cofactor">
    <cofactor evidence="2">
        <name>Mg(2+)</name>
        <dbReference type="ChEBI" id="CHEBI:18420"/>
    </cofactor>
</comment>
<keyword evidence="9 12" id="KW-0067">ATP-binding</keyword>
<comment type="pathway">
    <text evidence="3 12">Purine metabolism; IMP biosynthesis via de novo pathway; 5-amino-1-(5-phospho-D-ribosyl)imidazole-4-carboxamide from 5-amino-1-(5-phospho-D-ribosyl)imidazole-4-carboxylate: step 1/2.</text>
</comment>
<dbReference type="SMART" id="SM01209">
    <property type="entry name" value="GARS_A"/>
    <property type="match status" value="1"/>
</dbReference>
<dbReference type="Gene3D" id="3.90.600.10">
    <property type="entry name" value="Phosphoribosylglycinamide synthetase, C-terminal domain"/>
    <property type="match status" value="1"/>
</dbReference>
<dbReference type="InterPro" id="IPR001636">
    <property type="entry name" value="SAICAR_synth"/>
</dbReference>
<dbReference type="Gene3D" id="3.30.1490.20">
    <property type="entry name" value="ATP-grasp fold, A domain"/>
    <property type="match status" value="1"/>
</dbReference>
<dbReference type="PANTHER" id="PTHR43472:SF1">
    <property type="entry name" value="PHOSPHORIBOSYLAMINE--GLYCINE LIGASE, CHLOROPLASTIC"/>
    <property type="match status" value="1"/>
</dbReference>
<accession>A0ABU1FV18</accession>
<evidence type="ECO:0000313" key="15">
    <source>
        <dbReference type="EMBL" id="MDR5712187.1"/>
    </source>
</evidence>
<comment type="cofactor">
    <cofactor evidence="1">
        <name>Mn(2+)</name>
        <dbReference type="ChEBI" id="CHEBI:29035"/>
    </cofactor>
</comment>
<gene>
    <name evidence="13 15" type="primary">purD</name>
    <name evidence="12" type="synonym">purC</name>
    <name evidence="15" type="ORF">RH857_08590</name>
</gene>
<keyword evidence="6 12" id="KW-0436">Ligase</keyword>
<evidence type="ECO:0000256" key="13">
    <source>
        <dbReference type="HAMAP-Rule" id="MF_00138"/>
    </source>
</evidence>
<evidence type="ECO:0000256" key="11">
    <source>
        <dbReference type="ARBA" id="ARBA00048475"/>
    </source>
</evidence>
<evidence type="ECO:0000256" key="8">
    <source>
        <dbReference type="ARBA" id="ARBA00022755"/>
    </source>
</evidence>
<evidence type="ECO:0000256" key="4">
    <source>
        <dbReference type="ARBA" id="ARBA00005174"/>
    </source>
</evidence>
<dbReference type="Pfam" id="PF01071">
    <property type="entry name" value="GARS_A"/>
    <property type="match status" value="1"/>
</dbReference>
<dbReference type="SUPFAM" id="SSF56059">
    <property type="entry name" value="Glutathione synthetase ATP-binding domain-like"/>
    <property type="match status" value="1"/>
</dbReference>
<dbReference type="InterPro" id="IPR020559">
    <property type="entry name" value="PRibGlycinamide_synth_CS"/>
</dbReference>
<keyword evidence="8 12" id="KW-0658">Purine biosynthesis</keyword>
<dbReference type="Pfam" id="PF01259">
    <property type="entry name" value="SAICAR_synt"/>
    <property type="match status" value="1"/>
</dbReference>
<evidence type="ECO:0000256" key="10">
    <source>
        <dbReference type="ARBA" id="ARBA00038345"/>
    </source>
</evidence>
<dbReference type="InterPro" id="IPR020560">
    <property type="entry name" value="PRibGlycinamide_synth_C-dom"/>
</dbReference>
<dbReference type="HAMAP" id="MF_00138">
    <property type="entry name" value="GARS"/>
    <property type="match status" value="1"/>
</dbReference>
<comment type="catalytic activity">
    <reaction evidence="13">
        <text>5-phospho-beta-D-ribosylamine + glycine + ATP = N(1)-(5-phospho-beta-D-ribosyl)glycinamide + ADP + phosphate + H(+)</text>
        <dbReference type="Rhea" id="RHEA:17453"/>
        <dbReference type="ChEBI" id="CHEBI:15378"/>
        <dbReference type="ChEBI" id="CHEBI:30616"/>
        <dbReference type="ChEBI" id="CHEBI:43474"/>
        <dbReference type="ChEBI" id="CHEBI:57305"/>
        <dbReference type="ChEBI" id="CHEBI:58681"/>
        <dbReference type="ChEBI" id="CHEBI:143788"/>
        <dbReference type="ChEBI" id="CHEBI:456216"/>
        <dbReference type="EC" id="6.3.4.13"/>
    </reaction>
</comment>
<dbReference type="InterPro" id="IPR011761">
    <property type="entry name" value="ATP-grasp"/>
</dbReference>
<dbReference type="InterPro" id="IPR020562">
    <property type="entry name" value="PRibGlycinamide_synth_N"/>
</dbReference>
<feature type="domain" description="ATP-grasp" evidence="14">
    <location>
        <begin position="107"/>
        <end position="318"/>
    </location>
</feature>
<evidence type="ECO:0000256" key="6">
    <source>
        <dbReference type="ARBA" id="ARBA00022598"/>
    </source>
</evidence>
<dbReference type="PROSITE" id="PS50975">
    <property type="entry name" value="ATP_GRASP"/>
    <property type="match status" value="1"/>
</dbReference>
<dbReference type="NCBIfam" id="TIGR00081">
    <property type="entry name" value="purC"/>
    <property type="match status" value="1"/>
</dbReference>
<dbReference type="Gene3D" id="3.40.50.20">
    <property type="match status" value="1"/>
</dbReference>
<dbReference type="EMBL" id="JAVKGT010000020">
    <property type="protein sequence ID" value="MDR5712187.1"/>
    <property type="molecule type" value="Genomic_DNA"/>
</dbReference>
<dbReference type="InterPro" id="IPR028923">
    <property type="entry name" value="SAICAR_synt/ADE2_N"/>
</dbReference>
<comment type="catalytic activity">
    <reaction evidence="11 12">
        <text>5-amino-1-(5-phospho-D-ribosyl)imidazole-4-carboxylate + L-aspartate + ATP = (2S)-2-[5-amino-1-(5-phospho-beta-D-ribosyl)imidazole-4-carboxamido]succinate + ADP + phosphate + 2 H(+)</text>
        <dbReference type="Rhea" id="RHEA:22628"/>
        <dbReference type="ChEBI" id="CHEBI:15378"/>
        <dbReference type="ChEBI" id="CHEBI:29991"/>
        <dbReference type="ChEBI" id="CHEBI:30616"/>
        <dbReference type="ChEBI" id="CHEBI:43474"/>
        <dbReference type="ChEBI" id="CHEBI:58443"/>
        <dbReference type="ChEBI" id="CHEBI:77657"/>
        <dbReference type="ChEBI" id="CHEBI:456216"/>
        <dbReference type="EC" id="6.3.2.6"/>
    </reaction>
</comment>
<dbReference type="NCBIfam" id="NF010568">
    <property type="entry name" value="PRK13961.1"/>
    <property type="match status" value="1"/>
</dbReference>
<evidence type="ECO:0000313" key="16">
    <source>
        <dbReference type="Proteomes" id="UP001260872"/>
    </source>
</evidence>
<dbReference type="InterPro" id="IPR018236">
    <property type="entry name" value="SAICAR_synthetase_CS"/>
</dbReference>
<evidence type="ECO:0000256" key="12">
    <source>
        <dbReference type="HAMAP-Rule" id="MF_00137"/>
    </source>
</evidence>
<comment type="caution">
    <text evidence="15">The sequence shown here is derived from an EMBL/GenBank/DDBJ whole genome shotgun (WGS) entry which is preliminary data.</text>
</comment>
<dbReference type="InterPro" id="IPR016185">
    <property type="entry name" value="PreATP-grasp_dom_sf"/>
</dbReference>
<reference evidence="16" key="1">
    <citation type="submission" date="2023-07" db="EMBL/GenBank/DDBJ databases">
        <title>Description of three actinobacteria isolated from air of manufacturing shop in a pharmaceutical factory.</title>
        <authorList>
            <person name="Zhang D.-F."/>
        </authorList>
    </citation>
    <scope>NUCLEOTIDE SEQUENCE [LARGE SCALE GENOMIC DNA]</scope>
    <source>
        <strain evidence="16">CCTCC AB 207010</strain>
    </source>
</reference>
<name>A0ABU1FV18_9MICC</name>
<evidence type="ECO:0000256" key="1">
    <source>
        <dbReference type="ARBA" id="ARBA00001936"/>
    </source>
</evidence>
<dbReference type="Proteomes" id="UP001260872">
    <property type="component" value="Unassembled WGS sequence"/>
</dbReference>
<dbReference type="SUPFAM" id="SSF52440">
    <property type="entry name" value="PreATP-grasp domain"/>
    <property type="match status" value="1"/>
</dbReference>
<dbReference type="SUPFAM" id="SSF51246">
    <property type="entry name" value="Rudiment single hybrid motif"/>
    <property type="match status" value="1"/>
</dbReference>
<proteinExistence type="inferred from homology"/>
<comment type="pathway">
    <text evidence="4 13">Purine metabolism; IMP biosynthesis via de novo pathway; N(1)-(5-phospho-D-ribosyl)glycinamide from 5-phospho-alpha-D-ribose 1-diphosphate: step 2/2.</text>
</comment>
<dbReference type="InterPro" id="IPR011054">
    <property type="entry name" value="Rudment_hybrid_motif"/>
</dbReference>
<dbReference type="SUPFAM" id="SSF56104">
    <property type="entry name" value="SAICAR synthase-like"/>
    <property type="match status" value="1"/>
</dbReference>
<dbReference type="Gene3D" id="3.30.470.20">
    <property type="entry name" value="ATP-grasp fold, B domain"/>
    <property type="match status" value="2"/>
</dbReference>
<dbReference type="EC" id="6.3.4.13" evidence="13"/>
<dbReference type="InterPro" id="IPR037123">
    <property type="entry name" value="PRibGlycinamide_synth_C_sf"/>
</dbReference>
<keyword evidence="16" id="KW-1185">Reference proteome</keyword>
<organism evidence="15 16">
    <name type="scientific">Nesterenkonia flava</name>
    <dbReference type="NCBI Taxonomy" id="469799"/>
    <lineage>
        <taxon>Bacteria</taxon>
        <taxon>Bacillati</taxon>
        <taxon>Actinomycetota</taxon>
        <taxon>Actinomycetes</taxon>
        <taxon>Micrococcales</taxon>
        <taxon>Micrococcaceae</taxon>
        <taxon>Nesterenkonia</taxon>
    </lineage>
</organism>
<comment type="similarity">
    <text evidence="5 12">Belongs to the SAICAR synthetase family.</text>
</comment>
<dbReference type="PROSITE" id="PS01058">
    <property type="entry name" value="SAICAR_SYNTHETASE_2"/>
    <property type="match status" value="1"/>
</dbReference>
<dbReference type="EC" id="6.3.2.6" evidence="12"/>
<evidence type="ECO:0000256" key="9">
    <source>
        <dbReference type="ARBA" id="ARBA00022840"/>
    </source>
</evidence>
<dbReference type="NCBIfam" id="TIGR00877">
    <property type="entry name" value="purD"/>
    <property type="match status" value="1"/>
</dbReference>
<dbReference type="PANTHER" id="PTHR43472">
    <property type="entry name" value="PHOSPHORIBOSYLAMINE--GLYCINE LIGASE"/>
    <property type="match status" value="1"/>
</dbReference>
<dbReference type="Pfam" id="PF02844">
    <property type="entry name" value="GARS_N"/>
    <property type="match status" value="1"/>
</dbReference>
<evidence type="ECO:0000256" key="2">
    <source>
        <dbReference type="ARBA" id="ARBA00001946"/>
    </source>
</evidence>
<sequence>MKVLVVGPGGREHAIIRALQRDPSVETVEAAPGNAGIARDVLCHAVDAQDGQAVAALAAERSADLVVIGPEAPLAAGVADAVRAAGIPVFGPSKEAAALEASKAFAKEVMAAAGVPTAEAVHAAEIDQAAQALDRFGAPYVVKDDGLAAGKGVVVTEDRAAALAHAEACFQAGGSVVIEEFLDGPEVSLFVLSDGEHLVPLSPAQDFKRIFDNDEGPNTGGMGAYTPLDWLEGYTETHDDGVTRDFTQIVMDRVAAPTVAEMARRGTPFVGVLYCGLAVTSRGVRVVEFNARFGDPETQAVLERLQTPLGQLLLDCATGSLGADRQLTWRDGYAADVVMAAQNYPESPRKGDVITGVEDAAALENVAVLHAGTATDDDGSLVTAGGRVLAVVGTGSTLAEAVDRAYAGVKRISWPGAQHRTDIASKALAGEIQVGYRAGGSTSESGDGVVVSGSAPAETAPELPGWIHVNSGKVRELYRPAPDSPWADQSVLLMVATDRISAYDHVLEPGIPDKGIILNQLSLWWFNKLAEAGIPNHVVSTEVPEQVAGRAIIVQELDMVPAEAIVRGYLTGSGLAEYRETGTVTGIELPAGLTDGSRLPSPIFTPSTKAEQGDHDENISFAQLQERLGAACTLQASTDGADLARRVRELALNIYTLAEETAREAGVILADTKFEFGLDADGILVLADEVLTPDSSRFWPAEEWERHVAQGKPQPSFDKQYVRNWLTSEASGWDRASGQVPPALPSEVVAATRERYLDAYRRLTGSDLQL</sequence>
<evidence type="ECO:0000259" key="14">
    <source>
        <dbReference type="PROSITE" id="PS50975"/>
    </source>
</evidence>
<dbReference type="Gene3D" id="3.30.200.20">
    <property type="entry name" value="Phosphorylase Kinase, domain 1"/>
    <property type="match status" value="1"/>
</dbReference>
<evidence type="ECO:0000256" key="3">
    <source>
        <dbReference type="ARBA" id="ARBA00004672"/>
    </source>
</evidence>
<dbReference type="PROSITE" id="PS00184">
    <property type="entry name" value="GARS"/>
    <property type="match status" value="1"/>
</dbReference>
<comment type="similarity">
    <text evidence="10 13">Belongs to the GARS family.</text>
</comment>
<dbReference type="InterPro" id="IPR000115">
    <property type="entry name" value="PRibGlycinamide_synth"/>
</dbReference>
<dbReference type="SMART" id="SM01210">
    <property type="entry name" value="GARS_C"/>
    <property type="match status" value="1"/>
</dbReference>
<dbReference type="InterPro" id="IPR013815">
    <property type="entry name" value="ATP_grasp_subdomain_1"/>
</dbReference>
<dbReference type="HAMAP" id="MF_00137">
    <property type="entry name" value="SAICAR_synth"/>
    <property type="match status" value="1"/>
</dbReference>
<protein>
    <recommendedName>
        <fullName evidence="12 13">Multifunctional fusion protein</fullName>
    </recommendedName>
    <domain>
        <recommendedName>
            <fullName evidence="13">Phosphoribosylamine--glycine ligase</fullName>
            <ecNumber evidence="13">6.3.4.13</ecNumber>
        </recommendedName>
        <alternativeName>
            <fullName evidence="13">GARS</fullName>
        </alternativeName>
        <alternativeName>
            <fullName evidence="13">Glycinamide ribonucleotide synthetase</fullName>
        </alternativeName>
        <alternativeName>
            <fullName evidence="13">Phosphoribosylglycinamide synthetase</fullName>
        </alternativeName>
    </domain>
    <domain>
        <recommendedName>
            <fullName evidence="12">Phosphoribosylaminoimidazole-succinocarboxamide synthase</fullName>
            <ecNumber evidence="12">6.3.2.6</ecNumber>
        </recommendedName>
        <alternativeName>
            <fullName evidence="12">SAICAR synthetase</fullName>
        </alternativeName>
    </domain>
</protein>
<dbReference type="CDD" id="cd01414">
    <property type="entry name" value="SAICAR_synt_Sc"/>
    <property type="match status" value="1"/>
</dbReference>
<dbReference type="Pfam" id="PF02843">
    <property type="entry name" value="GARS_C"/>
    <property type="match status" value="1"/>
</dbReference>
<keyword evidence="7 12" id="KW-0547">Nucleotide-binding</keyword>
<evidence type="ECO:0000256" key="7">
    <source>
        <dbReference type="ARBA" id="ARBA00022741"/>
    </source>
</evidence>
<dbReference type="GO" id="GO:0004637">
    <property type="term" value="F:phosphoribosylamine-glycine ligase activity"/>
    <property type="evidence" value="ECO:0007669"/>
    <property type="project" value="UniProtKB-EC"/>
</dbReference>
<dbReference type="InterPro" id="IPR020561">
    <property type="entry name" value="PRibGlycinamid_synth_ATP-grasp"/>
</dbReference>